<dbReference type="Proteomes" id="UP000192923">
    <property type="component" value="Unassembled WGS sequence"/>
</dbReference>
<keyword evidence="2" id="KW-1133">Transmembrane helix</keyword>
<accession>A0A1Y6D3Y9</accession>
<evidence type="ECO:0000256" key="1">
    <source>
        <dbReference type="SAM" id="MobiDB-lite"/>
    </source>
</evidence>
<keyword evidence="2" id="KW-0472">Membrane</keyword>
<feature type="region of interest" description="Disordered" evidence="1">
    <location>
        <begin position="40"/>
        <end position="60"/>
    </location>
</feature>
<protein>
    <submittedName>
        <fullName evidence="3">Uncharacterized protein</fullName>
    </submittedName>
</protein>
<dbReference type="AlphaFoldDB" id="A0A1Y6D3Y9"/>
<gene>
    <name evidence="3" type="ORF">SAMN02949497_2001</name>
</gene>
<feature type="transmembrane region" description="Helical" evidence="2">
    <location>
        <begin position="7"/>
        <end position="26"/>
    </location>
</feature>
<reference evidence="3 4" key="1">
    <citation type="submission" date="2016-12" db="EMBL/GenBank/DDBJ databases">
        <authorList>
            <person name="Song W.-J."/>
            <person name="Kurnit D.M."/>
        </authorList>
    </citation>
    <scope>NUCLEOTIDE SEQUENCE [LARGE SCALE GENOMIC DNA]</scope>
    <source>
        <strain evidence="3 4">175</strain>
    </source>
</reference>
<organism evidence="3 4">
    <name type="scientific">Methylomagnum ishizawai</name>
    <dbReference type="NCBI Taxonomy" id="1760988"/>
    <lineage>
        <taxon>Bacteria</taxon>
        <taxon>Pseudomonadati</taxon>
        <taxon>Pseudomonadota</taxon>
        <taxon>Gammaproteobacteria</taxon>
        <taxon>Methylococcales</taxon>
        <taxon>Methylococcaceae</taxon>
        <taxon>Methylomagnum</taxon>
    </lineage>
</organism>
<sequence length="60" mass="6803">MEQEKDNFWLYIGGVILLAVVVVFAMRGARDDLEAGVKNQQAQAESKAEVEKQIERQHSK</sequence>
<name>A0A1Y6D3Y9_9GAMM</name>
<feature type="compositionally biased region" description="Basic and acidic residues" evidence="1">
    <location>
        <begin position="46"/>
        <end position="60"/>
    </location>
</feature>
<dbReference type="RefSeq" id="WP_085212265.1">
    <property type="nucleotide sequence ID" value="NZ_FXAM01000001.1"/>
</dbReference>
<keyword evidence="4" id="KW-1185">Reference proteome</keyword>
<evidence type="ECO:0000256" key="2">
    <source>
        <dbReference type="SAM" id="Phobius"/>
    </source>
</evidence>
<keyword evidence="2" id="KW-0812">Transmembrane</keyword>
<proteinExistence type="predicted"/>
<dbReference type="EMBL" id="FXAM01000001">
    <property type="protein sequence ID" value="SMF94675.1"/>
    <property type="molecule type" value="Genomic_DNA"/>
</dbReference>
<evidence type="ECO:0000313" key="4">
    <source>
        <dbReference type="Proteomes" id="UP000192923"/>
    </source>
</evidence>
<evidence type="ECO:0000313" key="3">
    <source>
        <dbReference type="EMBL" id="SMF94675.1"/>
    </source>
</evidence>